<feature type="region of interest" description="Disordered" evidence="1">
    <location>
        <begin position="75"/>
        <end position="127"/>
    </location>
</feature>
<dbReference type="KEGG" id="ccin:107271962"/>
<name>A0AAJ7C7V4_CEPCN</name>
<sequence length="127" mass="14991">MDLIYVPEILSYGSLRYHHYRDFDKPWNRDYYSYDNSTPTNQRMVQEQRTSTSKDSCQLCRESKRRSLAEYIRRKTRQNSCTGIHEEDEDLESQVVESPQSTGKKETTAESKRSETCDQAKMKDTST</sequence>
<evidence type="ECO:0000256" key="1">
    <source>
        <dbReference type="SAM" id="MobiDB-lite"/>
    </source>
</evidence>
<dbReference type="RefSeq" id="XP_015604095.1">
    <property type="nucleotide sequence ID" value="XM_015748609.2"/>
</dbReference>
<feature type="region of interest" description="Disordered" evidence="1">
    <location>
        <begin position="36"/>
        <end position="56"/>
    </location>
</feature>
<feature type="compositionally biased region" description="Basic and acidic residues" evidence="1">
    <location>
        <begin position="103"/>
        <end position="127"/>
    </location>
</feature>
<dbReference type="GeneID" id="107271962"/>
<dbReference type="AlphaFoldDB" id="A0AAJ7C7V4"/>
<gene>
    <name evidence="3" type="primary">LOC107271962</name>
</gene>
<accession>A0AAJ7C7V4</accession>
<protein>
    <submittedName>
        <fullName evidence="3">Uncharacterized protein LOC107271962</fullName>
    </submittedName>
</protein>
<organism evidence="2 3">
    <name type="scientific">Cephus cinctus</name>
    <name type="common">Wheat stem sawfly</name>
    <dbReference type="NCBI Taxonomy" id="211228"/>
    <lineage>
        <taxon>Eukaryota</taxon>
        <taxon>Metazoa</taxon>
        <taxon>Ecdysozoa</taxon>
        <taxon>Arthropoda</taxon>
        <taxon>Hexapoda</taxon>
        <taxon>Insecta</taxon>
        <taxon>Pterygota</taxon>
        <taxon>Neoptera</taxon>
        <taxon>Endopterygota</taxon>
        <taxon>Hymenoptera</taxon>
        <taxon>Cephoidea</taxon>
        <taxon>Cephidae</taxon>
        <taxon>Cephus</taxon>
    </lineage>
</organism>
<keyword evidence="2" id="KW-1185">Reference proteome</keyword>
<proteinExistence type="predicted"/>
<dbReference type="Proteomes" id="UP000694920">
    <property type="component" value="Unplaced"/>
</dbReference>
<evidence type="ECO:0000313" key="3">
    <source>
        <dbReference type="RefSeq" id="XP_015604095.1"/>
    </source>
</evidence>
<evidence type="ECO:0000313" key="2">
    <source>
        <dbReference type="Proteomes" id="UP000694920"/>
    </source>
</evidence>
<reference evidence="3" key="1">
    <citation type="submission" date="2025-08" db="UniProtKB">
        <authorList>
            <consortium name="RefSeq"/>
        </authorList>
    </citation>
    <scope>IDENTIFICATION</scope>
</reference>